<name>A0ACB5U642_AMBMO</name>
<organism evidence="1 2">
    <name type="scientific">Ambrosiozyma monospora</name>
    <name type="common">Yeast</name>
    <name type="synonym">Endomycopsis monosporus</name>
    <dbReference type="NCBI Taxonomy" id="43982"/>
    <lineage>
        <taxon>Eukaryota</taxon>
        <taxon>Fungi</taxon>
        <taxon>Dikarya</taxon>
        <taxon>Ascomycota</taxon>
        <taxon>Saccharomycotina</taxon>
        <taxon>Pichiomycetes</taxon>
        <taxon>Pichiales</taxon>
        <taxon>Pichiaceae</taxon>
        <taxon>Ambrosiozyma</taxon>
    </lineage>
</organism>
<accession>A0ACB5U642</accession>
<proteinExistence type="predicted"/>
<evidence type="ECO:0000313" key="2">
    <source>
        <dbReference type="Proteomes" id="UP001165064"/>
    </source>
</evidence>
<protein>
    <submittedName>
        <fullName evidence="1">Unnamed protein product</fullName>
    </submittedName>
</protein>
<keyword evidence="2" id="KW-1185">Reference proteome</keyword>
<reference evidence="1" key="1">
    <citation type="submission" date="2023-04" db="EMBL/GenBank/DDBJ databases">
        <title>Ambrosiozyma monospora NBRC 10751.</title>
        <authorList>
            <person name="Ichikawa N."/>
            <person name="Sato H."/>
            <person name="Tonouchi N."/>
        </authorList>
    </citation>
    <scope>NUCLEOTIDE SEQUENCE</scope>
    <source>
        <strain evidence="1">NBRC 10751</strain>
    </source>
</reference>
<gene>
    <name evidence="1" type="ORF">Amon02_001166300</name>
</gene>
<evidence type="ECO:0000313" key="1">
    <source>
        <dbReference type="EMBL" id="GMF03080.1"/>
    </source>
</evidence>
<dbReference type="EMBL" id="BSXS01012825">
    <property type="protein sequence ID" value="GMF03080.1"/>
    <property type="molecule type" value="Genomic_DNA"/>
</dbReference>
<dbReference type="Proteomes" id="UP001165064">
    <property type="component" value="Unassembled WGS sequence"/>
</dbReference>
<sequence length="210" mass="22756">MGGDSEKLDENVDVYKVTVLSKNNPSFNDNVSDENDIPEPTKFSISTPSEHDIVLARVTKITTSRIHVEILIIESQSSSSNSSANAGTSAATSVGDNITHARKLLTNLIPAETGETFRGIIRSQDVRSTNRDSVQTWNCFQPGDIIRAEVISLEDGVNYYLSTAKNELGVILARSANTSQGGELMCAVDWEHMVGLTTGVIESRKCAKPL</sequence>
<comment type="caution">
    <text evidence="1">The sequence shown here is derived from an EMBL/GenBank/DDBJ whole genome shotgun (WGS) entry which is preliminary data.</text>
</comment>